<feature type="compositionally biased region" description="Acidic residues" evidence="2">
    <location>
        <begin position="128"/>
        <end position="155"/>
    </location>
</feature>
<name>A0AAD3DUP8_9CHLO</name>
<gene>
    <name evidence="3" type="ORF">Agub_g10326</name>
</gene>
<feature type="compositionally biased region" description="Acidic residues" evidence="2">
    <location>
        <begin position="405"/>
        <end position="431"/>
    </location>
</feature>
<dbReference type="GO" id="GO:0042274">
    <property type="term" value="P:ribosomal small subunit biogenesis"/>
    <property type="evidence" value="ECO:0007669"/>
    <property type="project" value="InterPro"/>
</dbReference>
<dbReference type="GO" id="GO:0005829">
    <property type="term" value="C:cytosol"/>
    <property type="evidence" value="ECO:0007669"/>
    <property type="project" value="TreeGrafter"/>
</dbReference>
<evidence type="ECO:0000313" key="3">
    <source>
        <dbReference type="EMBL" id="GFR48430.1"/>
    </source>
</evidence>
<feature type="compositionally biased region" description="Basic and acidic residues" evidence="2">
    <location>
        <begin position="366"/>
        <end position="375"/>
    </location>
</feature>
<feature type="compositionally biased region" description="Low complexity" evidence="2">
    <location>
        <begin position="264"/>
        <end position="277"/>
    </location>
</feature>
<dbReference type="AlphaFoldDB" id="A0AAD3DUP8"/>
<accession>A0AAD3DUP8</accession>
<dbReference type="PANTHER" id="PTHR21531">
    <property type="entry name" value="LOW-TEMPERATURE VIABILITY PROTEIN LTV1-RELATED"/>
    <property type="match status" value="1"/>
</dbReference>
<comment type="caution">
    <text evidence="3">The sequence shown here is derived from an EMBL/GenBank/DDBJ whole genome shotgun (WGS) entry which is preliminary data.</text>
</comment>
<reference evidence="3 4" key="1">
    <citation type="journal article" date="2021" name="Sci. Rep.">
        <title>Genome sequencing of the multicellular alga Astrephomene provides insights into convergent evolution of germ-soma differentiation.</title>
        <authorList>
            <person name="Yamashita S."/>
            <person name="Yamamoto K."/>
            <person name="Matsuzaki R."/>
            <person name="Suzuki S."/>
            <person name="Yamaguchi H."/>
            <person name="Hirooka S."/>
            <person name="Minakuchi Y."/>
            <person name="Miyagishima S."/>
            <person name="Kawachi M."/>
            <person name="Toyoda A."/>
            <person name="Nozaki H."/>
        </authorList>
    </citation>
    <scope>NUCLEOTIDE SEQUENCE [LARGE SCALE GENOMIC DNA]</scope>
    <source>
        <strain evidence="3 4">NIES-4017</strain>
    </source>
</reference>
<dbReference type="EMBL" id="BMAR01000023">
    <property type="protein sequence ID" value="GFR48430.1"/>
    <property type="molecule type" value="Genomic_DNA"/>
</dbReference>
<evidence type="ECO:0000256" key="1">
    <source>
        <dbReference type="ARBA" id="ARBA00009078"/>
    </source>
</evidence>
<feature type="compositionally biased region" description="Basic and acidic residues" evidence="2">
    <location>
        <begin position="685"/>
        <end position="695"/>
    </location>
</feature>
<feature type="region of interest" description="Disordered" evidence="2">
    <location>
        <begin position="315"/>
        <end position="343"/>
    </location>
</feature>
<sequence length="821" mass="86112">MGKKKAFIDKKKAVTYNLVYRDPAEDPEGEDGGQRTLAPIGGQRGAQEDYYEQYDDEESLYESEYSMAMSRSAAAHHDESYTLPPERRRELVSLGFPDDGYDYLRHMRDLGRGRPAAGGGREGGVETIPEDQELEGFEEEGDEEGGDSEEEDFTIYDELLPPQQQQQPGPGAAGASTSAAAAAAATKLNAAALAAAEAAAAAAAAAGPSTSTSSAAAAAAAAGRAASAAATGPGPGSARVGGMQHRSGGSGAAASVRVGGGTVAGSVRGGAARSVASTSRTDGSGLGPSVFVRATRLVAPREDVRVVDARRLQVRPKGHDEAAAAEAMPEISAQTQPTELRGHRGRLYQDLDEVEKCMAALENGNDPDRAERVEGDEWADWLDEFVAGGGDEEGAAGAAAGPSGGEEEGDDDEEEEGGGESEEPEEDEEQDEWRMRHRRQQQQQGQPLQGQEAAAAAGTAAAAVGPGSVRGGGDGGGVAAASVVSSFWRPERRDRKQGFEALDAQFERLAVEYDDEEIGALEDEEDPRYGNHHDDDDNDGEEEEIEEEAGAAAARRGAQQKGRAAAAAAGTCELSDFADVLDEFLAEHRSTEELEAEGLKLKPADDVVAQATRPDPQALAATRARMHRQLAAEERAAAAAAAAGREDGGWEVTGDAGERRSTLVVAEAERWDCESILSLTSNLEHHPAKIVEPQRRSGGRGGGLIRLSAKTGMPVLAAAAGGVGGAAAVIPEEEEEQEEERSARGSESDEGASVLDPALLQRRKGETAEERKARKAAVKEARKAQRTAKKEMKNLFRQQASKAQKQSAGRSQAAGSTYVIP</sequence>
<feature type="compositionally biased region" description="Basic and acidic residues" evidence="2">
    <location>
        <begin position="763"/>
        <end position="794"/>
    </location>
</feature>
<dbReference type="GO" id="GO:0005634">
    <property type="term" value="C:nucleus"/>
    <property type="evidence" value="ECO:0007669"/>
    <property type="project" value="TreeGrafter"/>
</dbReference>
<feature type="compositionally biased region" description="Low complexity" evidence="2">
    <location>
        <begin position="797"/>
        <end position="821"/>
    </location>
</feature>
<feature type="compositionally biased region" description="Acidic residues" evidence="2">
    <location>
        <begin position="536"/>
        <end position="549"/>
    </location>
</feature>
<dbReference type="Proteomes" id="UP001054857">
    <property type="component" value="Unassembled WGS sequence"/>
</dbReference>
<dbReference type="Pfam" id="PF04180">
    <property type="entry name" value="LTV"/>
    <property type="match status" value="1"/>
</dbReference>
<feature type="region of interest" description="Disordered" evidence="2">
    <location>
        <begin position="110"/>
        <end position="181"/>
    </location>
</feature>
<dbReference type="PANTHER" id="PTHR21531:SF0">
    <property type="entry name" value="PROTEIN LTV1 HOMOLOG"/>
    <property type="match status" value="1"/>
</dbReference>
<feature type="compositionally biased region" description="Low complexity" evidence="2">
    <location>
        <begin position="168"/>
        <end position="181"/>
    </location>
</feature>
<feature type="compositionally biased region" description="Low complexity" evidence="2">
    <location>
        <begin position="550"/>
        <end position="569"/>
    </location>
</feature>
<feature type="region of interest" description="Disordered" evidence="2">
    <location>
        <begin position="199"/>
        <end position="290"/>
    </location>
</feature>
<dbReference type="GO" id="GO:0030688">
    <property type="term" value="C:preribosome, small subunit precursor"/>
    <property type="evidence" value="ECO:0007669"/>
    <property type="project" value="TreeGrafter"/>
</dbReference>
<evidence type="ECO:0000313" key="4">
    <source>
        <dbReference type="Proteomes" id="UP001054857"/>
    </source>
</evidence>
<comment type="similarity">
    <text evidence="1">Belongs to the LTV1 family.</text>
</comment>
<feature type="region of interest" description="Disordered" evidence="2">
    <location>
        <begin position="726"/>
        <end position="821"/>
    </location>
</feature>
<feature type="region of interest" description="Disordered" evidence="2">
    <location>
        <begin position="685"/>
        <end position="704"/>
    </location>
</feature>
<keyword evidence="4" id="KW-1185">Reference proteome</keyword>
<feature type="compositionally biased region" description="Acidic residues" evidence="2">
    <location>
        <begin position="513"/>
        <end position="526"/>
    </location>
</feature>
<feature type="region of interest" description="Disordered" evidence="2">
    <location>
        <begin position="21"/>
        <end position="48"/>
    </location>
</feature>
<feature type="region of interest" description="Disordered" evidence="2">
    <location>
        <begin position="513"/>
        <end position="569"/>
    </location>
</feature>
<dbReference type="InterPro" id="IPR007307">
    <property type="entry name" value="Ltv1"/>
</dbReference>
<feature type="region of interest" description="Disordered" evidence="2">
    <location>
        <begin position="361"/>
        <end position="479"/>
    </location>
</feature>
<organism evidence="3 4">
    <name type="scientific">Astrephomene gubernaculifera</name>
    <dbReference type="NCBI Taxonomy" id="47775"/>
    <lineage>
        <taxon>Eukaryota</taxon>
        <taxon>Viridiplantae</taxon>
        <taxon>Chlorophyta</taxon>
        <taxon>core chlorophytes</taxon>
        <taxon>Chlorophyceae</taxon>
        <taxon>CS clade</taxon>
        <taxon>Chlamydomonadales</taxon>
        <taxon>Astrephomenaceae</taxon>
        <taxon>Astrephomene</taxon>
    </lineage>
</organism>
<protein>
    <submittedName>
        <fullName evidence="3">Uncharacterized protein</fullName>
    </submittedName>
</protein>
<feature type="compositionally biased region" description="Low complexity" evidence="2">
    <location>
        <begin position="199"/>
        <end position="238"/>
    </location>
</feature>
<proteinExistence type="inferred from homology"/>
<evidence type="ECO:0000256" key="2">
    <source>
        <dbReference type="SAM" id="MobiDB-lite"/>
    </source>
</evidence>
<feature type="compositionally biased region" description="Gly residues" evidence="2">
    <location>
        <begin position="468"/>
        <end position="478"/>
    </location>
</feature>
<dbReference type="GO" id="GO:0000056">
    <property type="term" value="P:ribosomal small subunit export from nucleus"/>
    <property type="evidence" value="ECO:0007669"/>
    <property type="project" value="TreeGrafter"/>
</dbReference>
<feature type="compositionally biased region" description="Low complexity" evidence="2">
    <location>
        <begin position="441"/>
        <end position="467"/>
    </location>
</feature>